<protein>
    <recommendedName>
        <fullName evidence="3">DUF4240 domain-containing protein</fullName>
    </recommendedName>
</protein>
<sequence>MTLTAPSVDEADEFWTAFTAGEDYRDVENVIADKPGEVDPSYFAVWEDNNRPVSGYMVRRNERCVDMDWGYRNIAPIDFFETMKRQGWHVEAFFFEPAEQFCGKWFDGQVEVVDYKTFADIPEYIEVEFASEMWMFDDEDEDEDEDEQSSD</sequence>
<reference evidence="1 2" key="1">
    <citation type="submission" date="2020-12" db="EMBL/GenBank/DDBJ databases">
        <title>Sphingomonas sp.</title>
        <authorList>
            <person name="Kim M.K."/>
        </authorList>
    </citation>
    <scope>NUCLEOTIDE SEQUENCE [LARGE SCALE GENOMIC DNA]</scope>
    <source>
        <strain evidence="1 2">BT552</strain>
    </source>
</reference>
<evidence type="ECO:0000313" key="2">
    <source>
        <dbReference type="Proteomes" id="UP000763641"/>
    </source>
</evidence>
<name>A0ABS2DAI9_9SPHN</name>
<proteinExistence type="predicted"/>
<keyword evidence="2" id="KW-1185">Reference proteome</keyword>
<gene>
    <name evidence="1" type="ORF">ILT43_12005</name>
</gene>
<dbReference type="RefSeq" id="WP_204199194.1">
    <property type="nucleotide sequence ID" value="NZ_JAFEMC010000003.1"/>
</dbReference>
<evidence type="ECO:0000313" key="1">
    <source>
        <dbReference type="EMBL" id="MBM6577096.1"/>
    </source>
</evidence>
<accession>A0ABS2DAI9</accession>
<evidence type="ECO:0008006" key="3">
    <source>
        <dbReference type="Google" id="ProtNLM"/>
    </source>
</evidence>
<dbReference type="Proteomes" id="UP000763641">
    <property type="component" value="Unassembled WGS sequence"/>
</dbReference>
<organism evidence="1 2">
    <name type="scientific">Sphingomonas longa</name>
    <dbReference type="NCBI Taxonomy" id="2778730"/>
    <lineage>
        <taxon>Bacteria</taxon>
        <taxon>Pseudomonadati</taxon>
        <taxon>Pseudomonadota</taxon>
        <taxon>Alphaproteobacteria</taxon>
        <taxon>Sphingomonadales</taxon>
        <taxon>Sphingomonadaceae</taxon>
        <taxon>Sphingomonas</taxon>
    </lineage>
</organism>
<comment type="caution">
    <text evidence="1">The sequence shown here is derived from an EMBL/GenBank/DDBJ whole genome shotgun (WGS) entry which is preliminary data.</text>
</comment>
<dbReference type="EMBL" id="JAFEMC010000003">
    <property type="protein sequence ID" value="MBM6577096.1"/>
    <property type="molecule type" value="Genomic_DNA"/>
</dbReference>